<dbReference type="PANTHER" id="PTHR11487:SF0">
    <property type="entry name" value="S-ACYL FATTY ACID SYNTHASE THIOESTERASE, MEDIUM CHAIN"/>
    <property type="match status" value="1"/>
</dbReference>
<organism evidence="3">
    <name type="scientific">Streptomyces sp. LC-6-2</name>
    <dbReference type="NCBI Taxonomy" id="1676287"/>
    <lineage>
        <taxon>Bacteria</taxon>
        <taxon>Bacillati</taxon>
        <taxon>Actinomycetota</taxon>
        <taxon>Actinomycetes</taxon>
        <taxon>Kitasatosporales</taxon>
        <taxon>Streptomycetaceae</taxon>
        <taxon>Streptomyces</taxon>
    </lineage>
</organism>
<dbReference type="Gene3D" id="3.40.50.1820">
    <property type="entry name" value="alpha/beta hydrolase"/>
    <property type="match status" value="1"/>
</dbReference>
<evidence type="ECO:0000256" key="1">
    <source>
        <dbReference type="ARBA" id="ARBA00007169"/>
    </source>
</evidence>
<reference evidence="3" key="1">
    <citation type="journal article" date="2017" name="J. Nat. Prod.">
        <title>Bi- and Tetracyclic Spirotetronates from the Coal Mine Fire Isolate Streptomyces sp. LC-6-2.</title>
        <authorList>
            <person name="Wang X."/>
            <person name="Elshahawi S.I."/>
            <person name="Cai W."/>
            <person name="Zhang Y."/>
            <person name="Ponomareva L.V."/>
            <person name="Chen X."/>
            <person name="Copley G.C."/>
            <person name="Hower J.C."/>
            <person name="Zhan C.G."/>
            <person name="Parkin S."/>
            <person name="Rohr J."/>
            <person name="Van Lanen S.G."/>
            <person name="Shaaban K.A."/>
            <person name="Thorson J.S."/>
        </authorList>
    </citation>
    <scope>NUCLEOTIDE SEQUENCE</scope>
    <source>
        <strain evidence="3">LC-6-2</strain>
    </source>
</reference>
<dbReference type="InterPro" id="IPR001031">
    <property type="entry name" value="Thioesterase"/>
</dbReference>
<name>A0A1V0QH65_9ACTN</name>
<dbReference type="GO" id="GO:0008610">
    <property type="term" value="P:lipid biosynthetic process"/>
    <property type="evidence" value="ECO:0007669"/>
    <property type="project" value="TreeGrafter"/>
</dbReference>
<dbReference type="SUPFAM" id="SSF53474">
    <property type="entry name" value="alpha/beta-Hydrolases"/>
    <property type="match status" value="1"/>
</dbReference>
<dbReference type="InterPro" id="IPR029058">
    <property type="entry name" value="AB_hydrolase_fold"/>
</dbReference>
<proteinExistence type="inferred from homology"/>
<protein>
    <submittedName>
        <fullName evidence="3">AbsN</fullName>
    </submittedName>
</protein>
<dbReference type="InterPro" id="IPR012223">
    <property type="entry name" value="TEII"/>
</dbReference>
<dbReference type="EMBL" id="KY432814">
    <property type="protein sequence ID" value="ARE67865.1"/>
    <property type="molecule type" value="Genomic_DNA"/>
</dbReference>
<accession>A0A1V0QH65</accession>
<sequence length="275" mass="29281">MSPPANSLTTLPAHRLTGTAADWLREYAPAEPDAPCLVFFPHAGGSAGFFTPLARALAPAVRVLAVQYPGRLERRTHPAVHDIRELAARTLTAIGEAVHGTPVAQGRAPLLYFGHSMGSLVAFETALLGERGHGPAPAALLASGGRAPALTRVDPAILRGDDSLVAEVLHLGGTERAVLDDPDLRELVLPALRADYRALHDYVPEPAARVRCPVRALVGDRDPLVPVADARRWADHTTGPFALRVLPGDHFYLNPRLPDVADTVRAVLAEVAELS</sequence>
<dbReference type="Pfam" id="PF00975">
    <property type="entry name" value="Thioesterase"/>
    <property type="match status" value="1"/>
</dbReference>
<comment type="similarity">
    <text evidence="1">Belongs to the thioesterase family.</text>
</comment>
<dbReference type="PANTHER" id="PTHR11487">
    <property type="entry name" value="THIOESTERASE"/>
    <property type="match status" value="1"/>
</dbReference>
<evidence type="ECO:0000259" key="2">
    <source>
        <dbReference type="Pfam" id="PF00975"/>
    </source>
</evidence>
<feature type="domain" description="Thioesterase" evidence="2">
    <location>
        <begin position="37"/>
        <end position="266"/>
    </location>
</feature>
<dbReference type="AlphaFoldDB" id="A0A1V0QH65"/>
<evidence type="ECO:0000313" key="3">
    <source>
        <dbReference type="EMBL" id="ARE67865.1"/>
    </source>
</evidence>